<proteinExistence type="predicted"/>
<dbReference type="InterPro" id="IPR011042">
    <property type="entry name" value="6-blade_b-propeller_TolB-like"/>
</dbReference>
<dbReference type="CDD" id="cd00063">
    <property type="entry name" value="FN3"/>
    <property type="match status" value="1"/>
</dbReference>
<dbReference type="Proteomes" id="UP001147700">
    <property type="component" value="Unassembled WGS sequence"/>
</dbReference>
<dbReference type="InterPro" id="IPR051344">
    <property type="entry name" value="Vgb"/>
</dbReference>
<name>A0ABT4RLB9_9ACTN</name>
<dbReference type="SUPFAM" id="SSF49265">
    <property type="entry name" value="Fibronectin type III"/>
    <property type="match status" value="1"/>
</dbReference>
<dbReference type="Pfam" id="PF24684">
    <property type="entry name" value="Vgb_lyase"/>
    <property type="match status" value="1"/>
</dbReference>
<comment type="caution">
    <text evidence="4">The sequence shown here is derived from an EMBL/GenBank/DDBJ whole genome shotgun (WGS) entry which is preliminary data.</text>
</comment>
<dbReference type="SUPFAM" id="SSF101898">
    <property type="entry name" value="NHL repeat"/>
    <property type="match status" value="1"/>
</dbReference>
<evidence type="ECO:0000256" key="1">
    <source>
        <dbReference type="ARBA" id="ARBA00023295"/>
    </source>
</evidence>
<organism evidence="4 5">
    <name type="scientific">Solirubrobacter deserti</name>
    <dbReference type="NCBI Taxonomy" id="2282478"/>
    <lineage>
        <taxon>Bacteria</taxon>
        <taxon>Bacillati</taxon>
        <taxon>Actinomycetota</taxon>
        <taxon>Thermoleophilia</taxon>
        <taxon>Solirubrobacterales</taxon>
        <taxon>Solirubrobacteraceae</taxon>
        <taxon>Solirubrobacter</taxon>
    </lineage>
</organism>
<keyword evidence="1" id="KW-0378">Hydrolase</keyword>
<dbReference type="InterPro" id="IPR013783">
    <property type="entry name" value="Ig-like_fold"/>
</dbReference>
<dbReference type="PANTHER" id="PTHR40274">
    <property type="entry name" value="VIRGINIAMYCIN B LYASE"/>
    <property type="match status" value="1"/>
</dbReference>
<dbReference type="Gene3D" id="2.130.10.10">
    <property type="entry name" value="YVTN repeat-like/Quinoprotein amine dehydrogenase"/>
    <property type="match status" value="1"/>
</dbReference>
<feature type="signal peptide" evidence="2">
    <location>
        <begin position="1"/>
        <end position="22"/>
    </location>
</feature>
<dbReference type="InterPro" id="IPR003961">
    <property type="entry name" value="FN3_dom"/>
</dbReference>
<dbReference type="CDD" id="cd05819">
    <property type="entry name" value="NHL"/>
    <property type="match status" value="1"/>
</dbReference>
<feature type="chain" id="PRO_5046980188" description="Fibronectin type-III domain-containing protein" evidence="2">
    <location>
        <begin position="23"/>
        <end position="532"/>
    </location>
</feature>
<dbReference type="PANTHER" id="PTHR40274:SF4">
    <property type="entry name" value="BLL1406 PROTEIN"/>
    <property type="match status" value="1"/>
</dbReference>
<dbReference type="RefSeq" id="WP_202954953.1">
    <property type="nucleotide sequence ID" value="NZ_JAPCID010000021.1"/>
</dbReference>
<reference evidence="4" key="1">
    <citation type="submission" date="2022-10" db="EMBL/GenBank/DDBJ databases">
        <title>The WGS of Solirubrobacter sp. CPCC 204708.</title>
        <authorList>
            <person name="Jiang Z."/>
        </authorList>
    </citation>
    <scope>NUCLEOTIDE SEQUENCE</scope>
    <source>
        <strain evidence="4">CPCC 204708</strain>
    </source>
</reference>
<keyword evidence="1" id="KW-0326">Glycosidase</keyword>
<dbReference type="EMBL" id="JAPCID010000021">
    <property type="protein sequence ID" value="MDA0139090.1"/>
    <property type="molecule type" value="Genomic_DNA"/>
</dbReference>
<dbReference type="PROSITE" id="PS50853">
    <property type="entry name" value="FN3"/>
    <property type="match status" value="1"/>
</dbReference>
<dbReference type="InterPro" id="IPR036116">
    <property type="entry name" value="FN3_sf"/>
</dbReference>
<sequence>MRRRLLLGILLTLVALPAPAGAAVIQDFSGFTTGTNGIALGPDGNFWVSEEFGNSVARMTPAGQITGRWAVGARPTSIAAGPNGTVWVSVTGANQLARFDTTQAAPAPQLIPTNTGGAGCGPVGIADGGNGRMYFTQPGTCGGDSYIGSVDANGAGQVKNTTPNAVFDLAVSGGKLFAPDFFNDRVLRYSLALGAFETAVGVPGSPDGVTVDGQGNVWVSQFGGSGVARFPATQNGGAAQTFGGSVTAPFGIVAAPDGRVYAAGSESGNLVRVSADGTFKSFPAGGKPWDIVAGPDGDLYFTDLDSGRVRRFVSSAPRVGAAGGVATATTSANVSATVDARGNATTVTFEYGPTTAYGSAVTVAASGVGPFPVGATLSGLAAGTTYHARVRAINEEGEAAPSGDFTFTTPAPPPPPPVEKVLKARASFSWGFTGARTVLTRIRITDLEGGETVRITCAGGKKKGCPLKSKTYRNVKAGNRSLTSLFGKKRKLRTGAKIEVRITKAGATGSVATLTIGKRKKDPRIVRRPLKP</sequence>
<evidence type="ECO:0000313" key="5">
    <source>
        <dbReference type="Proteomes" id="UP001147700"/>
    </source>
</evidence>
<dbReference type="SUPFAM" id="SSF63829">
    <property type="entry name" value="Calcium-dependent phosphotriesterase"/>
    <property type="match status" value="1"/>
</dbReference>
<keyword evidence="5" id="KW-1185">Reference proteome</keyword>
<dbReference type="InterPro" id="IPR015943">
    <property type="entry name" value="WD40/YVTN_repeat-like_dom_sf"/>
</dbReference>
<feature type="domain" description="Fibronectin type-III" evidence="3">
    <location>
        <begin position="313"/>
        <end position="412"/>
    </location>
</feature>
<gene>
    <name evidence="4" type="ORF">OJ962_16435</name>
</gene>
<dbReference type="Gene3D" id="2.120.10.30">
    <property type="entry name" value="TolB, C-terminal domain"/>
    <property type="match status" value="1"/>
</dbReference>
<dbReference type="Gene3D" id="2.40.10.500">
    <property type="match status" value="1"/>
</dbReference>
<dbReference type="Gene3D" id="2.60.40.10">
    <property type="entry name" value="Immunoglobulins"/>
    <property type="match status" value="1"/>
</dbReference>
<accession>A0ABT4RLB9</accession>
<evidence type="ECO:0000259" key="3">
    <source>
        <dbReference type="PROSITE" id="PS50853"/>
    </source>
</evidence>
<evidence type="ECO:0000313" key="4">
    <source>
        <dbReference type="EMBL" id="MDA0139090.1"/>
    </source>
</evidence>
<evidence type="ECO:0000256" key="2">
    <source>
        <dbReference type="SAM" id="SignalP"/>
    </source>
</evidence>
<keyword evidence="2" id="KW-0732">Signal</keyword>
<protein>
    <recommendedName>
        <fullName evidence="3">Fibronectin type-III domain-containing protein</fullName>
    </recommendedName>
</protein>